<evidence type="ECO:0000313" key="8">
    <source>
        <dbReference type="Proteomes" id="UP001180020"/>
    </source>
</evidence>
<comment type="caution">
    <text evidence="7">The sequence shown here is derived from an EMBL/GenBank/DDBJ whole genome shotgun (WGS) entry which is preliminary data.</text>
</comment>
<comment type="subcellular location">
    <subcellularLocation>
        <location evidence="1">Membrane</location>
        <topology evidence="1">Multi-pass membrane protein</topology>
    </subcellularLocation>
</comment>
<keyword evidence="8" id="KW-1185">Reference proteome</keyword>
<evidence type="ECO:0000256" key="6">
    <source>
        <dbReference type="SAM" id="SignalP"/>
    </source>
</evidence>
<evidence type="ECO:0000256" key="2">
    <source>
        <dbReference type="ARBA" id="ARBA00022692"/>
    </source>
</evidence>
<dbReference type="GO" id="GO:0022857">
    <property type="term" value="F:transmembrane transporter activity"/>
    <property type="evidence" value="ECO:0007669"/>
    <property type="project" value="InterPro"/>
</dbReference>
<evidence type="ECO:0000256" key="3">
    <source>
        <dbReference type="ARBA" id="ARBA00022989"/>
    </source>
</evidence>
<dbReference type="InterPro" id="IPR037185">
    <property type="entry name" value="EmrE-like"/>
</dbReference>
<reference evidence="7" key="2">
    <citation type="submission" date="2023-06" db="EMBL/GenBank/DDBJ databases">
        <authorList>
            <person name="Ma L."/>
            <person name="Liu K.-W."/>
            <person name="Li Z."/>
            <person name="Hsiao Y.-Y."/>
            <person name="Qi Y."/>
            <person name="Fu T."/>
            <person name="Tang G."/>
            <person name="Zhang D."/>
            <person name="Sun W.-H."/>
            <person name="Liu D.-K."/>
            <person name="Li Y."/>
            <person name="Chen G.-Z."/>
            <person name="Liu X.-D."/>
            <person name="Liao X.-Y."/>
            <person name="Jiang Y.-T."/>
            <person name="Yu X."/>
            <person name="Hao Y."/>
            <person name="Huang J."/>
            <person name="Zhao X.-W."/>
            <person name="Ke S."/>
            <person name="Chen Y.-Y."/>
            <person name="Wu W.-L."/>
            <person name="Hsu J.-L."/>
            <person name="Lin Y.-F."/>
            <person name="Huang M.-D."/>
            <person name="Li C.-Y."/>
            <person name="Huang L."/>
            <person name="Wang Z.-W."/>
            <person name="Zhao X."/>
            <person name="Zhong W.-Y."/>
            <person name="Peng D.-H."/>
            <person name="Ahmad S."/>
            <person name="Lan S."/>
            <person name="Zhang J.-S."/>
            <person name="Tsai W.-C."/>
            <person name="Van De Peer Y."/>
            <person name="Liu Z.-J."/>
        </authorList>
    </citation>
    <scope>NUCLEOTIDE SEQUENCE</scope>
    <source>
        <strain evidence="7">CP</strain>
        <tissue evidence="7">Leaves</tissue>
    </source>
</reference>
<evidence type="ECO:0000256" key="1">
    <source>
        <dbReference type="ARBA" id="ARBA00004141"/>
    </source>
</evidence>
<feature type="transmembrane region" description="Helical" evidence="5">
    <location>
        <begin position="87"/>
        <end position="106"/>
    </location>
</feature>
<keyword evidence="4 5" id="KW-0472">Membrane</keyword>
<feature type="transmembrane region" description="Helical" evidence="5">
    <location>
        <begin position="158"/>
        <end position="177"/>
    </location>
</feature>
<dbReference type="GO" id="GO:0016020">
    <property type="term" value="C:membrane"/>
    <property type="evidence" value="ECO:0007669"/>
    <property type="project" value="InterPro"/>
</dbReference>
<dbReference type="AlphaFoldDB" id="A0AAV9CXH5"/>
<protein>
    <submittedName>
        <fullName evidence="7">WAT1-related protein</fullName>
    </submittedName>
</protein>
<accession>A0AAV9CXH5</accession>
<feature type="transmembrane region" description="Helical" evidence="5">
    <location>
        <begin position="54"/>
        <end position="75"/>
    </location>
</feature>
<evidence type="ECO:0000313" key="7">
    <source>
        <dbReference type="EMBL" id="KAK1292673.1"/>
    </source>
</evidence>
<evidence type="ECO:0000256" key="5">
    <source>
        <dbReference type="SAM" id="Phobius"/>
    </source>
</evidence>
<organism evidence="7 8">
    <name type="scientific">Acorus calamus</name>
    <name type="common">Sweet flag</name>
    <dbReference type="NCBI Taxonomy" id="4465"/>
    <lineage>
        <taxon>Eukaryota</taxon>
        <taxon>Viridiplantae</taxon>
        <taxon>Streptophyta</taxon>
        <taxon>Embryophyta</taxon>
        <taxon>Tracheophyta</taxon>
        <taxon>Spermatophyta</taxon>
        <taxon>Magnoliopsida</taxon>
        <taxon>Liliopsida</taxon>
        <taxon>Acoraceae</taxon>
        <taxon>Acorus</taxon>
    </lineage>
</organism>
<proteinExistence type="predicted"/>
<evidence type="ECO:0000256" key="4">
    <source>
        <dbReference type="ARBA" id="ARBA00023136"/>
    </source>
</evidence>
<dbReference type="PANTHER" id="PTHR31218">
    <property type="entry name" value="WAT1-RELATED PROTEIN"/>
    <property type="match status" value="1"/>
</dbReference>
<keyword evidence="2 5" id="KW-0812">Transmembrane</keyword>
<feature type="transmembrane region" description="Helical" evidence="5">
    <location>
        <begin position="118"/>
        <end position="138"/>
    </location>
</feature>
<dbReference type="SUPFAM" id="SSF103481">
    <property type="entry name" value="Multidrug resistance efflux transporter EmrE"/>
    <property type="match status" value="1"/>
</dbReference>
<sequence>MTLNQVLSAWSLRLISATFYSVVTNMSPGHRLLPRRRLQERELHLCGTTGQAKVWGVATSVAGATVMVAWSGPVVLSSPSTESGSQALGFAMSVCAIFSSSLWTLLVERVAKKFPADVTLAALMSFFGTIQTATFAAITEPLYSWKIRWTGSLMPFVILYGGCIMPLLAFYALIWCIHKKGPVFAAAFSPLQIVFSFLIETLILGKQAHLGRLVFKCHILCSCSIA</sequence>
<dbReference type="InterPro" id="IPR030184">
    <property type="entry name" value="WAT1-related"/>
</dbReference>
<gene>
    <name evidence="7" type="ORF">QJS10_CPB17g00002</name>
</gene>
<name>A0AAV9CXH5_ACOCL</name>
<dbReference type="Proteomes" id="UP001180020">
    <property type="component" value="Unassembled WGS sequence"/>
</dbReference>
<feature type="chain" id="PRO_5043575054" evidence="6">
    <location>
        <begin position="18"/>
        <end position="226"/>
    </location>
</feature>
<feature type="signal peptide" evidence="6">
    <location>
        <begin position="1"/>
        <end position="17"/>
    </location>
</feature>
<feature type="transmembrane region" description="Helical" evidence="5">
    <location>
        <begin position="184"/>
        <end position="205"/>
    </location>
</feature>
<reference evidence="7" key="1">
    <citation type="journal article" date="2023" name="Nat. Commun.">
        <title>Diploid and tetraploid genomes of Acorus and the evolution of monocots.</title>
        <authorList>
            <person name="Ma L."/>
            <person name="Liu K.W."/>
            <person name="Li Z."/>
            <person name="Hsiao Y.Y."/>
            <person name="Qi Y."/>
            <person name="Fu T."/>
            <person name="Tang G.D."/>
            <person name="Zhang D."/>
            <person name="Sun W.H."/>
            <person name="Liu D.K."/>
            <person name="Li Y."/>
            <person name="Chen G.Z."/>
            <person name="Liu X.D."/>
            <person name="Liao X.Y."/>
            <person name="Jiang Y.T."/>
            <person name="Yu X."/>
            <person name="Hao Y."/>
            <person name="Huang J."/>
            <person name="Zhao X.W."/>
            <person name="Ke S."/>
            <person name="Chen Y.Y."/>
            <person name="Wu W.L."/>
            <person name="Hsu J.L."/>
            <person name="Lin Y.F."/>
            <person name="Huang M.D."/>
            <person name="Li C.Y."/>
            <person name="Huang L."/>
            <person name="Wang Z.W."/>
            <person name="Zhao X."/>
            <person name="Zhong W.Y."/>
            <person name="Peng D.H."/>
            <person name="Ahmad S."/>
            <person name="Lan S."/>
            <person name="Zhang J.S."/>
            <person name="Tsai W.C."/>
            <person name="Van de Peer Y."/>
            <person name="Liu Z.J."/>
        </authorList>
    </citation>
    <scope>NUCLEOTIDE SEQUENCE</scope>
    <source>
        <strain evidence="7">CP</strain>
    </source>
</reference>
<dbReference type="EMBL" id="JAUJYO010000017">
    <property type="protein sequence ID" value="KAK1292673.1"/>
    <property type="molecule type" value="Genomic_DNA"/>
</dbReference>
<keyword evidence="6" id="KW-0732">Signal</keyword>
<keyword evidence="3 5" id="KW-1133">Transmembrane helix</keyword>